<name>A0A6H9Z598_9ACTN</name>
<dbReference type="GO" id="GO:0006355">
    <property type="term" value="P:regulation of DNA-templated transcription"/>
    <property type="evidence" value="ECO:0007669"/>
    <property type="project" value="InterPro"/>
</dbReference>
<keyword evidence="3" id="KW-1185">Reference proteome</keyword>
<protein>
    <submittedName>
        <fullName evidence="2">Winged helix-turn-helix domain-containing protein</fullName>
    </submittedName>
</protein>
<accession>A0A6H9Z598</accession>
<dbReference type="Pfam" id="PF13545">
    <property type="entry name" value="HTH_Crp_2"/>
    <property type="match status" value="1"/>
</dbReference>
<dbReference type="InterPro" id="IPR036390">
    <property type="entry name" value="WH_DNA-bd_sf"/>
</dbReference>
<dbReference type="GO" id="GO:0003677">
    <property type="term" value="F:DNA binding"/>
    <property type="evidence" value="ECO:0007669"/>
    <property type="project" value="InterPro"/>
</dbReference>
<dbReference type="EMBL" id="WBMT01000004">
    <property type="protein sequence ID" value="KAB2350010.1"/>
    <property type="molecule type" value="Genomic_DNA"/>
</dbReference>
<evidence type="ECO:0000313" key="3">
    <source>
        <dbReference type="Proteomes" id="UP000468735"/>
    </source>
</evidence>
<evidence type="ECO:0000259" key="1">
    <source>
        <dbReference type="PROSITE" id="PS51063"/>
    </source>
</evidence>
<dbReference type="InterPro" id="IPR012318">
    <property type="entry name" value="HTH_CRP"/>
</dbReference>
<feature type="domain" description="HTH crp-type" evidence="1">
    <location>
        <begin position="1"/>
        <end position="35"/>
    </location>
</feature>
<proteinExistence type="predicted"/>
<sequence>MLAVRRTSVSQVASALADDGCIRYSRGRITITDHHLLQTNACPCYLVIRDTFTTACHDLR</sequence>
<dbReference type="OrthoDB" id="272447at2"/>
<dbReference type="SUPFAM" id="SSF46785">
    <property type="entry name" value="Winged helix' DNA-binding domain"/>
    <property type="match status" value="1"/>
</dbReference>
<comment type="caution">
    <text evidence="2">The sequence shown here is derived from an EMBL/GenBank/DDBJ whole genome shotgun (WGS) entry which is preliminary data.</text>
</comment>
<dbReference type="AlphaFoldDB" id="A0A6H9Z598"/>
<dbReference type="Gene3D" id="1.10.10.10">
    <property type="entry name" value="Winged helix-like DNA-binding domain superfamily/Winged helix DNA-binding domain"/>
    <property type="match status" value="1"/>
</dbReference>
<gene>
    <name evidence="2" type="ORF">F8566_09250</name>
</gene>
<dbReference type="PROSITE" id="PS51063">
    <property type="entry name" value="HTH_CRP_2"/>
    <property type="match status" value="1"/>
</dbReference>
<reference evidence="2 3" key="1">
    <citation type="submission" date="2019-09" db="EMBL/GenBank/DDBJ databases">
        <title>Actinomadura physcomitrii sp. nov., a novel actinomycete isolated from moss [Physcomitrium sphaericum (Ludw) Fuernr].</title>
        <authorList>
            <person name="Zhuang X."/>
            <person name="Liu C."/>
        </authorList>
    </citation>
    <scope>NUCLEOTIDE SEQUENCE [LARGE SCALE GENOMIC DNA]</scope>
    <source>
        <strain evidence="2 3">HMC1</strain>
    </source>
</reference>
<evidence type="ECO:0000313" key="2">
    <source>
        <dbReference type="EMBL" id="KAB2350010.1"/>
    </source>
</evidence>
<organism evidence="2 3">
    <name type="scientific">Actinomadura rudentiformis</name>
    <dbReference type="NCBI Taxonomy" id="359158"/>
    <lineage>
        <taxon>Bacteria</taxon>
        <taxon>Bacillati</taxon>
        <taxon>Actinomycetota</taxon>
        <taxon>Actinomycetes</taxon>
        <taxon>Streptosporangiales</taxon>
        <taxon>Thermomonosporaceae</taxon>
        <taxon>Actinomadura</taxon>
    </lineage>
</organism>
<dbReference type="InterPro" id="IPR036388">
    <property type="entry name" value="WH-like_DNA-bd_sf"/>
</dbReference>
<dbReference type="Proteomes" id="UP000468735">
    <property type="component" value="Unassembled WGS sequence"/>
</dbReference>